<comment type="similarity">
    <text evidence="1">Belongs to the LysR transcriptional regulatory family.</text>
</comment>
<dbReference type="InterPro" id="IPR036388">
    <property type="entry name" value="WH-like_DNA-bd_sf"/>
</dbReference>
<keyword evidence="3 6" id="KW-0238">DNA-binding</keyword>
<dbReference type="PROSITE" id="PS50931">
    <property type="entry name" value="HTH_LYSR"/>
    <property type="match status" value="1"/>
</dbReference>
<keyword evidence="2" id="KW-0805">Transcription regulation</keyword>
<evidence type="ECO:0000259" key="5">
    <source>
        <dbReference type="PROSITE" id="PS50931"/>
    </source>
</evidence>
<dbReference type="Pfam" id="PF03466">
    <property type="entry name" value="LysR_substrate"/>
    <property type="match status" value="1"/>
</dbReference>
<gene>
    <name evidence="6" type="ORF">FHR75_000051</name>
</gene>
<dbReference type="Gene3D" id="3.40.190.10">
    <property type="entry name" value="Periplasmic binding protein-like II"/>
    <property type="match status" value="2"/>
</dbReference>
<name>A0A7W4TIM8_KINRA</name>
<dbReference type="AlphaFoldDB" id="A0A7W4TIM8"/>
<dbReference type="GO" id="GO:0003700">
    <property type="term" value="F:DNA-binding transcription factor activity"/>
    <property type="evidence" value="ECO:0007669"/>
    <property type="project" value="InterPro"/>
</dbReference>
<dbReference type="Pfam" id="PF00126">
    <property type="entry name" value="HTH_1"/>
    <property type="match status" value="1"/>
</dbReference>
<dbReference type="InterPro" id="IPR000847">
    <property type="entry name" value="LysR_HTH_N"/>
</dbReference>
<accession>A0A7W4TIM8</accession>
<dbReference type="SUPFAM" id="SSF53850">
    <property type="entry name" value="Periplasmic binding protein-like II"/>
    <property type="match status" value="1"/>
</dbReference>
<dbReference type="Proteomes" id="UP000533269">
    <property type="component" value="Unassembled WGS sequence"/>
</dbReference>
<dbReference type="EMBL" id="JACHVY010000001">
    <property type="protein sequence ID" value="MBB2899263.1"/>
    <property type="molecule type" value="Genomic_DNA"/>
</dbReference>
<feature type="domain" description="HTH lysR-type" evidence="5">
    <location>
        <begin position="3"/>
        <end position="60"/>
    </location>
</feature>
<dbReference type="InterPro" id="IPR005119">
    <property type="entry name" value="LysR_subst-bd"/>
</dbReference>
<dbReference type="CDD" id="cd08460">
    <property type="entry name" value="PBP2_DntR_like_1"/>
    <property type="match status" value="1"/>
</dbReference>
<dbReference type="InterPro" id="IPR036390">
    <property type="entry name" value="WH_DNA-bd_sf"/>
</dbReference>
<protein>
    <submittedName>
        <fullName evidence="6">DNA-binding transcriptional LysR family regulator</fullName>
    </submittedName>
</protein>
<dbReference type="InterPro" id="IPR050389">
    <property type="entry name" value="LysR-type_TF"/>
</dbReference>
<sequence length="303" mass="32567">MHLDLNLLTVLEALVEEGSVAGAAARLRLSSPAVSRSLGRIRRLTGDEILVRTGRTMTRTPYALAVQDRIGELLRQAEQLLVPSSSLDLATLERVFTLRAHDALTAALAPALLRDVLATAPGVRLRFLAETTHDTEELRHAAVDLELGSKVPTVPELRHELLGSDPLVVVLRRGHPATARLDLATYAALPHVVVSRRGRLRDPVDDALGDHGRHRLVVASVGTIAAAAQIVAGTDAALTAPGRVVEAVTEAFELISEPVPVELPAPQVISVWHQRSESDAAHAWLRERVRATTGALLEDASNH</sequence>
<proteinExistence type="inferred from homology"/>
<comment type="caution">
    <text evidence="6">The sequence shown here is derived from an EMBL/GenBank/DDBJ whole genome shotgun (WGS) entry which is preliminary data.</text>
</comment>
<dbReference type="GO" id="GO:0003677">
    <property type="term" value="F:DNA binding"/>
    <property type="evidence" value="ECO:0007669"/>
    <property type="project" value="UniProtKB-KW"/>
</dbReference>
<reference evidence="6 7" key="2">
    <citation type="submission" date="2020-08" db="EMBL/GenBank/DDBJ databases">
        <authorList>
            <person name="Partida-Martinez L."/>
            <person name="Huntemann M."/>
            <person name="Clum A."/>
            <person name="Wang J."/>
            <person name="Palaniappan K."/>
            <person name="Ritter S."/>
            <person name="Chen I.-M."/>
            <person name="Stamatis D."/>
            <person name="Reddy T."/>
            <person name="O'Malley R."/>
            <person name="Daum C."/>
            <person name="Shapiro N."/>
            <person name="Ivanova N."/>
            <person name="Kyrpides N."/>
            <person name="Woyke T."/>
        </authorList>
    </citation>
    <scope>NUCLEOTIDE SEQUENCE [LARGE SCALE GENOMIC DNA]</scope>
    <source>
        <strain evidence="6 7">AS2.23</strain>
    </source>
</reference>
<dbReference type="PANTHER" id="PTHR30118:SF15">
    <property type="entry name" value="TRANSCRIPTIONAL REGULATORY PROTEIN"/>
    <property type="match status" value="1"/>
</dbReference>
<keyword evidence="4" id="KW-0804">Transcription</keyword>
<evidence type="ECO:0000256" key="4">
    <source>
        <dbReference type="ARBA" id="ARBA00023163"/>
    </source>
</evidence>
<organism evidence="6 7">
    <name type="scientific">Kineococcus radiotolerans</name>
    <dbReference type="NCBI Taxonomy" id="131568"/>
    <lineage>
        <taxon>Bacteria</taxon>
        <taxon>Bacillati</taxon>
        <taxon>Actinomycetota</taxon>
        <taxon>Actinomycetes</taxon>
        <taxon>Kineosporiales</taxon>
        <taxon>Kineosporiaceae</taxon>
        <taxon>Kineococcus</taxon>
    </lineage>
</organism>
<dbReference type="RefSeq" id="WP_183389959.1">
    <property type="nucleotide sequence ID" value="NZ_JACHVY010000001.1"/>
</dbReference>
<evidence type="ECO:0000313" key="6">
    <source>
        <dbReference type="EMBL" id="MBB2899263.1"/>
    </source>
</evidence>
<evidence type="ECO:0000313" key="7">
    <source>
        <dbReference type="Proteomes" id="UP000533269"/>
    </source>
</evidence>
<dbReference type="SUPFAM" id="SSF46785">
    <property type="entry name" value="Winged helix' DNA-binding domain"/>
    <property type="match status" value="1"/>
</dbReference>
<dbReference type="PANTHER" id="PTHR30118">
    <property type="entry name" value="HTH-TYPE TRANSCRIPTIONAL REGULATOR LEUO-RELATED"/>
    <property type="match status" value="1"/>
</dbReference>
<evidence type="ECO:0000256" key="1">
    <source>
        <dbReference type="ARBA" id="ARBA00009437"/>
    </source>
</evidence>
<reference evidence="6 7" key="1">
    <citation type="submission" date="2020-08" db="EMBL/GenBank/DDBJ databases">
        <title>The Agave Microbiome: Exploring the role of microbial communities in plant adaptations to desert environments.</title>
        <authorList>
            <person name="Partida-Martinez L.P."/>
        </authorList>
    </citation>
    <scope>NUCLEOTIDE SEQUENCE [LARGE SCALE GENOMIC DNA]</scope>
    <source>
        <strain evidence="6 7">AS2.23</strain>
    </source>
</reference>
<evidence type="ECO:0000256" key="2">
    <source>
        <dbReference type="ARBA" id="ARBA00023015"/>
    </source>
</evidence>
<dbReference type="Gene3D" id="1.10.10.10">
    <property type="entry name" value="Winged helix-like DNA-binding domain superfamily/Winged helix DNA-binding domain"/>
    <property type="match status" value="1"/>
</dbReference>
<evidence type="ECO:0000256" key="3">
    <source>
        <dbReference type="ARBA" id="ARBA00023125"/>
    </source>
</evidence>